<dbReference type="GO" id="GO:0016491">
    <property type="term" value="F:oxidoreductase activity"/>
    <property type="evidence" value="ECO:0007669"/>
    <property type="project" value="UniProtKB-KW"/>
</dbReference>
<dbReference type="OrthoDB" id="47007at2759"/>
<comment type="caution">
    <text evidence="3">The sequence shown here is derived from an EMBL/GenBank/DDBJ whole genome shotgun (WGS) entry which is preliminary data.</text>
</comment>
<evidence type="ECO:0000256" key="1">
    <source>
        <dbReference type="ARBA" id="ARBA00006484"/>
    </source>
</evidence>
<comment type="similarity">
    <text evidence="1">Belongs to the short-chain dehydrogenases/reductases (SDR) family.</text>
</comment>
<dbReference type="InterPro" id="IPR036291">
    <property type="entry name" value="NAD(P)-bd_dom_sf"/>
</dbReference>
<evidence type="ECO:0000313" key="3">
    <source>
        <dbReference type="EMBL" id="GFZ19942.1"/>
    </source>
</evidence>
<proteinExistence type="inferred from homology"/>
<evidence type="ECO:0000256" key="2">
    <source>
        <dbReference type="ARBA" id="ARBA00023002"/>
    </source>
</evidence>
<evidence type="ECO:0000313" key="4">
    <source>
        <dbReference type="Proteomes" id="UP000585474"/>
    </source>
</evidence>
<dbReference type="AlphaFoldDB" id="A0A7J0H9Z6"/>
<gene>
    <name evidence="3" type="ORF">Acr_28g0006470</name>
</gene>
<dbReference type="SUPFAM" id="SSF51735">
    <property type="entry name" value="NAD(P)-binding Rossmann-fold domains"/>
    <property type="match status" value="1"/>
</dbReference>
<dbReference type="InterPro" id="IPR002347">
    <property type="entry name" value="SDR_fam"/>
</dbReference>
<dbReference type="EMBL" id="BJWL01000028">
    <property type="protein sequence ID" value="GFZ19942.1"/>
    <property type="molecule type" value="Genomic_DNA"/>
</dbReference>
<keyword evidence="4" id="KW-1185">Reference proteome</keyword>
<accession>A0A7J0H9Z6</accession>
<protein>
    <submittedName>
        <fullName evidence="3">NAD(P)-binding Rossmann-fold superfamily protein</fullName>
    </submittedName>
</protein>
<reference evidence="3 4" key="1">
    <citation type="submission" date="2019-07" db="EMBL/GenBank/DDBJ databases">
        <title>De Novo Assembly of kiwifruit Actinidia rufa.</title>
        <authorList>
            <person name="Sugita-Konishi S."/>
            <person name="Sato K."/>
            <person name="Mori E."/>
            <person name="Abe Y."/>
            <person name="Kisaki G."/>
            <person name="Hamano K."/>
            <person name="Suezawa K."/>
            <person name="Otani M."/>
            <person name="Fukuda T."/>
            <person name="Manabe T."/>
            <person name="Gomi K."/>
            <person name="Tabuchi M."/>
            <person name="Akimitsu K."/>
            <person name="Kataoka I."/>
        </authorList>
    </citation>
    <scope>NUCLEOTIDE SEQUENCE [LARGE SCALE GENOMIC DNA]</scope>
    <source>
        <strain evidence="4">cv. Fuchu</strain>
    </source>
</reference>
<dbReference type="Pfam" id="PF00106">
    <property type="entry name" value="adh_short"/>
    <property type="match status" value="1"/>
</dbReference>
<dbReference type="PRINTS" id="PR00081">
    <property type="entry name" value="GDHRDH"/>
</dbReference>
<name>A0A7J0H9Z6_9ERIC</name>
<keyword evidence="2" id="KW-0560">Oxidoreductase</keyword>
<dbReference type="Gene3D" id="3.40.50.720">
    <property type="entry name" value="NAD(P)-binding Rossmann-like Domain"/>
    <property type="match status" value="1"/>
</dbReference>
<sequence length="91" mass="9969">MKHTARVMVPRESGCIISTASVAGVMGGLGPHSYTASKHALVRLTKNTACELGRKIWKGWIWVYLKGVEEVEKMEEIVRDVANLKGATLTT</sequence>
<dbReference type="Proteomes" id="UP000585474">
    <property type="component" value="Unassembled WGS sequence"/>
</dbReference>
<dbReference type="PANTHER" id="PTHR43180:SF95">
    <property type="entry name" value="OS07G0691600 PROTEIN"/>
    <property type="match status" value="1"/>
</dbReference>
<organism evidence="3 4">
    <name type="scientific">Actinidia rufa</name>
    <dbReference type="NCBI Taxonomy" id="165716"/>
    <lineage>
        <taxon>Eukaryota</taxon>
        <taxon>Viridiplantae</taxon>
        <taxon>Streptophyta</taxon>
        <taxon>Embryophyta</taxon>
        <taxon>Tracheophyta</taxon>
        <taxon>Spermatophyta</taxon>
        <taxon>Magnoliopsida</taxon>
        <taxon>eudicotyledons</taxon>
        <taxon>Gunneridae</taxon>
        <taxon>Pentapetalae</taxon>
        <taxon>asterids</taxon>
        <taxon>Ericales</taxon>
        <taxon>Actinidiaceae</taxon>
        <taxon>Actinidia</taxon>
    </lineage>
</organism>
<dbReference type="PANTHER" id="PTHR43180">
    <property type="entry name" value="3-OXOACYL-(ACYL-CARRIER-PROTEIN) REDUCTASE (AFU_ORTHOLOGUE AFUA_6G11210)"/>
    <property type="match status" value="1"/>
</dbReference>